<dbReference type="AlphaFoldDB" id="A0A1F5YMK5"/>
<accession>A0A1F5YMK5</accession>
<dbReference type="Pfam" id="PF10518">
    <property type="entry name" value="TAT_signal"/>
    <property type="match status" value="1"/>
</dbReference>
<dbReference type="PROSITE" id="PS51318">
    <property type="entry name" value="TAT"/>
    <property type="match status" value="1"/>
</dbReference>
<evidence type="ECO:0000259" key="1">
    <source>
        <dbReference type="Pfam" id="PF01261"/>
    </source>
</evidence>
<name>A0A1F5YMK5_9BACT</name>
<dbReference type="PANTHER" id="PTHR12110:SF53">
    <property type="entry name" value="BLR5974 PROTEIN"/>
    <property type="match status" value="1"/>
</dbReference>
<comment type="caution">
    <text evidence="2">The sequence shown here is derived from an EMBL/GenBank/DDBJ whole genome shotgun (WGS) entry which is preliminary data.</text>
</comment>
<dbReference type="InterPro" id="IPR050312">
    <property type="entry name" value="IolE/XylAMocC-like"/>
</dbReference>
<dbReference type="SUPFAM" id="SSF51658">
    <property type="entry name" value="Xylose isomerase-like"/>
    <property type="match status" value="1"/>
</dbReference>
<dbReference type="Pfam" id="PF01261">
    <property type="entry name" value="AP_endonuc_2"/>
    <property type="match status" value="1"/>
</dbReference>
<dbReference type="InterPro" id="IPR013022">
    <property type="entry name" value="Xyl_isomerase-like_TIM-brl"/>
</dbReference>
<dbReference type="STRING" id="1817867.A3F83_13405"/>
<protein>
    <recommendedName>
        <fullName evidence="1">Xylose isomerase-like TIM barrel domain-containing protein</fullName>
    </recommendedName>
</protein>
<proteinExistence type="predicted"/>
<gene>
    <name evidence="2" type="ORF">A3F83_13405</name>
</gene>
<dbReference type="InterPro" id="IPR019546">
    <property type="entry name" value="TAT_signal_bac_arc"/>
</dbReference>
<reference evidence="2 3" key="1">
    <citation type="journal article" date="2016" name="Nat. Commun.">
        <title>Thousands of microbial genomes shed light on interconnected biogeochemical processes in an aquifer system.</title>
        <authorList>
            <person name="Anantharaman K."/>
            <person name="Brown C.T."/>
            <person name="Hug L.A."/>
            <person name="Sharon I."/>
            <person name="Castelle C.J."/>
            <person name="Probst A.J."/>
            <person name="Thomas B.C."/>
            <person name="Singh A."/>
            <person name="Wilkins M.J."/>
            <person name="Karaoz U."/>
            <person name="Brodie E.L."/>
            <person name="Williams K.H."/>
            <person name="Hubbard S.S."/>
            <person name="Banfield J.F."/>
        </authorList>
    </citation>
    <scope>NUCLEOTIDE SEQUENCE [LARGE SCALE GENOMIC DNA]</scope>
</reference>
<evidence type="ECO:0000313" key="2">
    <source>
        <dbReference type="EMBL" id="OGG01122.1"/>
    </source>
</evidence>
<sequence>MKEPNRRNFLKSSLAAGGALAALGEALPAKADAAAGEKKFKISLAAWSLHNEFRTTWTNLDLPMIAREEFGLEGVEFVNSFFEAPRLVYLKELRKRADHYGVELVLIMCDGEGDMAHEDQREREQAVISHYKWVDAAHFLGCKAIRGNAGYTTAGTVDERVKRCAGSYRKLCEYADQAGINVLIENHGGFSSIPEKMLAIMKQVDHPRIGTLPDFGNFPPEVDRFAAIKALLPYASTSVSAKCYDFDAQGRHIAFDMDRMIKEVIDSGYHSGYIGIEFEGEKTSPHDGVLACKKYLERYQ</sequence>
<dbReference type="InterPro" id="IPR006311">
    <property type="entry name" value="TAT_signal"/>
</dbReference>
<dbReference type="PANTHER" id="PTHR12110">
    <property type="entry name" value="HYDROXYPYRUVATE ISOMERASE"/>
    <property type="match status" value="1"/>
</dbReference>
<dbReference type="Gene3D" id="3.20.20.150">
    <property type="entry name" value="Divalent-metal-dependent TIM barrel enzymes"/>
    <property type="match status" value="1"/>
</dbReference>
<organism evidence="2 3">
    <name type="scientific">Candidatus Glassbacteria bacterium RIFCSPLOWO2_12_FULL_58_11</name>
    <dbReference type="NCBI Taxonomy" id="1817867"/>
    <lineage>
        <taxon>Bacteria</taxon>
        <taxon>Candidatus Glassiibacteriota</taxon>
    </lineage>
</organism>
<dbReference type="InterPro" id="IPR036237">
    <property type="entry name" value="Xyl_isomerase-like_sf"/>
</dbReference>
<feature type="domain" description="Xylose isomerase-like TIM barrel" evidence="1">
    <location>
        <begin position="69"/>
        <end position="287"/>
    </location>
</feature>
<dbReference type="EMBL" id="MFIX01000223">
    <property type="protein sequence ID" value="OGG01122.1"/>
    <property type="molecule type" value="Genomic_DNA"/>
</dbReference>
<dbReference type="Proteomes" id="UP000179129">
    <property type="component" value="Unassembled WGS sequence"/>
</dbReference>
<dbReference type="NCBIfam" id="TIGR01409">
    <property type="entry name" value="TAT_signal_seq"/>
    <property type="match status" value="1"/>
</dbReference>
<evidence type="ECO:0000313" key="3">
    <source>
        <dbReference type="Proteomes" id="UP000179129"/>
    </source>
</evidence>